<evidence type="ECO:0000256" key="5">
    <source>
        <dbReference type="ARBA" id="ARBA00022692"/>
    </source>
</evidence>
<dbReference type="CDD" id="cd23509">
    <property type="entry name" value="Gnk2-like"/>
    <property type="match status" value="2"/>
</dbReference>
<keyword evidence="3" id="KW-0723">Serine/threonine-protein kinase</keyword>
<keyword evidence="8 17" id="KW-0547">Nucleotide-binding</keyword>
<dbReference type="Gene3D" id="3.30.200.20">
    <property type="entry name" value="Phosphorylase Kinase, domain 1"/>
    <property type="match status" value="1"/>
</dbReference>
<keyword evidence="14" id="KW-0325">Glycoprotein</keyword>
<keyword evidence="6" id="KW-0732">Signal</keyword>
<evidence type="ECO:0000256" key="12">
    <source>
        <dbReference type="ARBA" id="ARBA00023136"/>
    </source>
</evidence>
<dbReference type="PANTHER" id="PTHR27002">
    <property type="entry name" value="RECEPTOR-LIKE SERINE/THREONINE-PROTEIN KINASE SD1-8"/>
    <property type="match status" value="1"/>
</dbReference>
<dbReference type="InterPro" id="IPR017441">
    <property type="entry name" value="Protein_kinase_ATP_BS"/>
</dbReference>
<dbReference type="InterPro" id="IPR008271">
    <property type="entry name" value="Ser/Thr_kinase_AS"/>
</dbReference>
<keyword evidence="23" id="KW-1185">Reference proteome</keyword>
<dbReference type="Gene3D" id="1.10.510.10">
    <property type="entry name" value="Transferase(Phosphotransferase) domain 1"/>
    <property type="match status" value="1"/>
</dbReference>
<dbReference type="OMA" id="AFLYHFC"/>
<evidence type="ECO:0000256" key="11">
    <source>
        <dbReference type="ARBA" id="ARBA00022989"/>
    </source>
</evidence>
<protein>
    <recommendedName>
        <fullName evidence="2">non-specific serine/threonine protein kinase</fullName>
        <ecNumber evidence="2">2.7.11.1</ecNumber>
    </recommendedName>
</protein>
<dbReference type="InterPro" id="IPR011009">
    <property type="entry name" value="Kinase-like_dom_sf"/>
</dbReference>
<evidence type="ECO:0000256" key="10">
    <source>
        <dbReference type="ARBA" id="ARBA00022840"/>
    </source>
</evidence>
<dbReference type="EMBL" id="LEKV01004008">
    <property type="protein sequence ID" value="KVH96942.1"/>
    <property type="molecule type" value="Genomic_DNA"/>
</dbReference>
<evidence type="ECO:0000256" key="1">
    <source>
        <dbReference type="ARBA" id="ARBA00004167"/>
    </source>
</evidence>
<dbReference type="PROSITE" id="PS00108">
    <property type="entry name" value="PROTEIN_KINASE_ST"/>
    <property type="match status" value="1"/>
</dbReference>
<reference evidence="22 23" key="1">
    <citation type="journal article" date="2016" name="Sci. Rep.">
        <title>The genome sequence of the outbreeding globe artichoke constructed de novo incorporating a phase-aware low-pass sequencing strategy of F1 progeny.</title>
        <authorList>
            <person name="Scaglione D."/>
            <person name="Reyes-Chin-Wo S."/>
            <person name="Acquadro A."/>
            <person name="Froenicke L."/>
            <person name="Portis E."/>
            <person name="Beitel C."/>
            <person name="Tirone M."/>
            <person name="Mauro R."/>
            <person name="Lo Monaco A."/>
            <person name="Mauromicale G."/>
            <person name="Faccioli P."/>
            <person name="Cattivelli L."/>
            <person name="Rieseberg L."/>
            <person name="Michelmore R."/>
            <person name="Lanteri S."/>
        </authorList>
    </citation>
    <scope>NUCLEOTIDE SEQUENCE [LARGE SCALE GENOMIC DNA]</scope>
    <source>
        <strain evidence="22">2C</strain>
    </source>
</reference>
<evidence type="ECO:0000313" key="22">
    <source>
        <dbReference type="EMBL" id="KVH96942.1"/>
    </source>
</evidence>
<dbReference type="PROSITE" id="PS50011">
    <property type="entry name" value="PROTEIN_KINASE_DOM"/>
    <property type="match status" value="1"/>
</dbReference>
<evidence type="ECO:0000256" key="2">
    <source>
        <dbReference type="ARBA" id="ARBA00012513"/>
    </source>
</evidence>
<dbReference type="InterPro" id="IPR000719">
    <property type="entry name" value="Prot_kinase_dom"/>
</dbReference>
<comment type="subcellular location">
    <subcellularLocation>
        <location evidence="1">Membrane</location>
        <topology evidence="1">Single-pass membrane protein</topology>
    </subcellularLocation>
</comment>
<evidence type="ECO:0000259" key="20">
    <source>
        <dbReference type="PROSITE" id="PS50011"/>
    </source>
</evidence>
<keyword evidence="5 19" id="KW-0812">Transmembrane</keyword>
<dbReference type="GO" id="GO:0005524">
    <property type="term" value="F:ATP binding"/>
    <property type="evidence" value="ECO:0007669"/>
    <property type="project" value="UniProtKB-UniRule"/>
</dbReference>
<evidence type="ECO:0000256" key="14">
    <source>
        <dbReference type="ARBA" id="ARBA00023180"/>
    </source>
</evidence>
<evidence type="ECO:0000256" key="15">
    <source>
        <dbReference type="ARBA" id="ARBA00047899"/>
    </source>
</evidence>
<evidence type="ECO:0000256" key="16">
    <source>
        <dbReference type="ARBA" id="ARBA00048679"/>
    </source>
</evidence>
<keyword evidence="13" id="KW-0675">Receptor</keyword>
<dbReference type="EC" id="2.7.11.1" evidence="2"/>
<dbReference type="PROSITE" id="PS00107">
    <property type="entry name" value="PROTEIN_KINASE_ATP"/>
    <property type="match status" value="1"/>
</dbReference>
<accession>A0A118JXV6</accession>
<keyword evidence="9" id="KW-0418">Kinase</keyword>
<comment type="caution">
    <text evidence="22">The sequence shown here is derived from an EMBL/GenBank/DDBJ whole genome shotgun (WGS) entry which is preliminary data.</text>
</comment>
<dbReference type="Pfam" id="PF01657">
    <property type="entry name" value="Stress-antifung"/>
    <property type="match status" value="2"/>
</dbReference>
<keyword evidence="10 17" id="KW-0067">ATP-binding</keyword>
<evidence type="ECO:0000256" key="19">
    <source>
        <dbReference type="SAM" id="Phobius"/>
    </source>
</evidence>
<dbReference type="GO" id="GO:0005886">
    <property type="term" value="C:plasma membrane"/>
    <property type="evidence" value="ECO:0007669"/>
    <property type="project" value="TreeGrafter"/>
</dbReference>
<proteinExistence type="predicted"/>
<evidence type="ECO:0000256" key="4">
    <source>
        <dbReference type="ARBA" id="ARBA00022679"/>
    </source>
</evidence>
<evidence type="ECO:0000256" key="6">
    <source>
        <dbReference type="ARBA" id="ARBA00022729"/>
    </source>
</evidence>
<dbReference type="AlphaFoldDB" id="A0A118JXV6"/>
<dbReference type="Proteomes" id="UP000243975">
    <property type="component" value="Unassembled WGS sequence"/>
</dbReference>
<dbReference type="InterPro" id="IPR038408">
    <property type="entry name" value="GNK2_sf"/>
</dbReference>
<evidence type="ECO:0000256" key="18">
    <source>
        <dbReference type="SAM" id="MobiDB-lite"/>
    </source>
</evidence>
<keyword evidence="7" id="KW-0677">Repeat</keyword>
<organism evidence="22 23">
    <name type="scientific">Cynara cardunculus var. scolymus</name>
    <name type="common">Globe artichoke</name>
    <name type="synonym">Cynara scolymus</name>
    <dbReference type="NCBI Taxonomy" id="59895"/>
    <lineage>
        <taxon>Eukaryota</taxon>
        <taxon>Viridiplantae</taxon>
        <taxon>Streptophyta</taxon>
        <taxon>Embryophyta</taxon>
        <taxon>Tracheophyta</taxon>
        <taxon>Spermatophyta</taxon>
        <taxon>Magnoliopsida</taxon>
        <taxon>eudicotyledons</taxon>
        <taxon>Gunneridae</taxon>
        <taxon>Pentapetalae</taxon>
        <taxon>asterids</taxon>
        <taxon>campanulids</taxon>
        <taxon>Asterales</taxon>
        <taxon>Asteraceae</taxon>
        <taxon>Carduoideae</taxon>
        <taxon>Cardueae</taxon>
        <taxon>Carduinae</taxon>
        <taxon>Cynara</taxon>
    </lineage>
</organism>
<dbReference type="PROSITE" id="PS51473">
    <property type="entry name" value="GNK2"/>
    <property type="match status" value="1"/>
</dbReference>
<dbReference type="InterPro" id="IPR001245">
    <property type="entry name" value="Ser-Thr/Tyr_kinase_cat_dom"/>
</dbReference>
<evidence type="ECO:0000256" key="8">
    <source>
        <dbReference type="ARBA" id="ARBA00022741"/>
    </source>
</evidence>
<dbReference type="SUPFAM" id="SSF56112">
    <property type="entry name" value="Protein kinase-like (PK-like)"/>
    <property type="match status" value="1"/>
</dbReference>
<dbReference type="PANTHER" id="PTHR27002:SF1073">
    <property type="entry name" value="CYSTEINE-RICH RECEPTOR-LIKE PROTEIN KINASE 29"/>
    <property type="match status" value="1"/>
</dbReference>
<dbReference type="FunFam" id="1.10.510.10:FF:001023">
    <property type="entry name" value="Os07g0541700 protein"/>
    <property type="match status" value="1"/>
</dbReference>
<evidence type="ECO:0000313" key="23">
    <source>
        <dbReference type="Proteomes" id="UP000243975"/>
    </source>
</evidence>
<dbReference type="Gene3D" id="3.30.430.20">
    <property type="entry name" value="Gnk2 domain, C-X8-C-X2-C motif"/>
    <property type="match status" value="2"/>
</dbReference>
<feature type="domain" description="Protein kinase" evidence="20">
    <location>
        <begin position="344"/>
        <end position="661"/>
    </location>
</feature>
<comment type="catalytic activity">
    <reaction evidence="16">
        <text>L-seryl-[protein] + ATP = O-phospho-L-seryl-[protein] + ADP + H(+)</text>
        <dbReference type="Rhea" id="RHEA:17989"/>
        <dbReference type="Rhea" id="RHEA-COMP:9863"/>
        <dbReference type="Rhea" id="RHEA-COMP:11604"/>
        <dbReference type="ChEBI" id="CHEBI:15378"/>
        <dbReference type="ChEBI" id="CHEBI:29999"/>
        <dbReference type="ChEBI" id="CHEBI:30616"/>
        <dbReference type="ChEBI" id="CHEBI:83421"/>
        <dbReference type="ChEBI" id="CHEBI:456216"/>
        <dbReference type="EC" id="2.7.11.1"/>
    </reaction>
</comment>
<gene>
    <name evidence="22" type="ORF">Ccrd_000965</name>
</gene>
<name>A0A118JXV6_CYNCS</name>
<evidence type="ECO:0000256" key="9">
    <source>
        <dbReference type="ARBA" id="ARBA00022777"/>
    </source>
</evidence>
<dbReference type="SMART" id="SM00220">
    <property type="entry name" value="S_TKc"/>
    <property type="match status" value="1"/>
</dbReference>
<feature type="transmembrane region" description="Helical" evidence="19">
    <location>
        <begin position="33"/>
        <end position="52"/>
    </location>
</feature>
<evidence type="ECO:0000256" key="7">
    <source>
        <dbReference type="ARBA" id="ARBA00022737"/>
    </source>
</evidence>
<evidence type="ECO:0000259" key="21">
    <source>
        <dbReference type="PROSITE" id="PS51473"/>
    </source>
</evidence>
<keyword evidence="12 19" id="KW-0472">Membrane</keyword>
<dbReference type="GO" id="GO:0004674">
    <property type="term" value="F:protein serine/threonine kinase activity"/>
    <property type="evidence" value="ECO:0007669"/>
    <property type="project" value="UniProtKB-KW"/>
</dbReference>
<feature type="domain" description="Gnk2-homologous" evidence="21">
    <location>
        <begin position="140"/>
        <end position="247"/>
    </location>
</feature>
<dbReference type="Gramene" id="KVH96942">
    <property type="protein sequence ID" value="KVH96942"/>
    <property type="gene ID" value="Ccrd_000965"/>
</dbReference>
<evidence type="ECO:0000256" key="3">
    <source>
        <dbReference type="ARBA" id="ARBA00022527"/>
    </source>
</evidence>
<feature type="region of interest" description="Disordered" evidence="18">
    <location>
        <begin position="253"/>
        <end position="282"/>
    </location>
</feature>
<sequence length="661" mass="74504">MEKKQLVNTYIKFGPKLLKLETISTLSPPQQNMFILAGKLLLWFSFVFMYLIDTTVLAQPNFIYHDCTESGNFTRNGTYERNLAATLLALPTTNSGFGFYNLSSGQGSDTVNSIALCRGDVEPNVCRNTPIRLFWGNTQRPPSLFLFNTQNASDQDGFNRALRPLMNPLTLDAAAGGPLIKFATGNTTTPDFTRIYGLVQCTPDLTEGQCSSCLEDAINRSVISFRGAIGGQSLQPMCKFRYEINRFYNGSTLDIPPPPSSSPTPPPILQASPPIPPPPDKHDKNRDSCFYCGIQHRHDNCIHLLLQKLLTLSLSTLLAETMDMSIAESLQYNFSIVRAATNDFSEDNKLGRGGFGTVYKGMLGDGQQIAVKRLAWDSGQGDLEFKNEVLLVAKLQHRCLIGFSLQGRERILIYEYLPNISLDHFLFGKFIRANVIGYLSHMSHHTKDYDLIFSKKNIPIFDQLNNNLGVMKWLFSCNENSLTVFIDRTKCALLDWENRYKIIKGIAKGLLYLHEDSRLRIIHRDLKASNVLLDAQMNAKIADFGMARLFKPEETQGDTKRIAWKCWRKGTTSNMIDPTLKTGSGSLRDIIRCIHIGLLCVQENVIDRPTMASVVLMLNSFSLTLSMPSEPAFFMRSSIDPEMPLLQEYTSVDREQWFRKK</sequence>
<keyword evidence="11 19" id="KW-1133">Transmembrane helix</keyword>
<dbReference type="FunFam" id="3.30.430.20:FF:000002">
    <property type="entry name" value="Cysteine-rich receptor-like protein kinase 10"/>
    <property type="match status" value="1"/>
</dbReference>
<keyword evidence="4" id="KW-0808">Transferase</keyword>
<evidence type="ECO:0000256" key="17">
    <source>
        <dbReference type="PROSITE-ProRule" id="PRU10141"/>
    </source>
</evidence>
<feature type="compositionally biased region" description="Pro residues" evidence="18">
    <location>
        <begin position="255"/>
        <end position="278"/>
    </location>
</feature>
<evidence type="ECO:0000256" key="13">
    <source>
        <dbReference type="ARBA" id="ARBA00023170"/>
    </source>
</evidence>
<feature type="binding site" evidence="17">
    <location>
        <position position="372"/>
    </location>
    <ligand>
        <name>ATP</name>
        <dbReference type="ChEBI" id="CHEBI:30616"/>
    </ligand>
</feature>
<dbReference type="FunFam" id="3.30.200.20:FF:000727">
    <property type="entry name" value="Cysteine-rich RLK (RECEPTOR-like protein kinase) 23"/>
    <property type="match status" value="1"/>
</dbReference>
<dbReference type="Pfam" id="PF07714">
    <property type="entry name" value="PK_Tyr_Ser-Thr"/>
    <property type="match status" value="1"/>
</dbReference>
<dbReference type="InterPro" id="IPR002902">
    <property type="entry name" value="GNK2"/>
</dbReference>
<comment type="catalytic activity">
    <reaction evidence="15">
        <text>L-threonyl-[protein] + ATP = O-phospho-L-threonyl-[protein] + ADP + H(+)</text>
        <dbReference type="Rhea" id="RHEA:46608"/>
        <dbReference type="Rhea" id="RHEA-COMP:11060"/>
        <dbReference type="Rhea" id="RHEA-COMP:11605"/>
        <dbReference type="ChEBI" id="CHEBI:15378"/>
        <dbReference type="ChEBI" id="CHEBI:30013"/>
        <dbReference type="ChEBI" id="CHEBI:30616"/>
        <dbReference type="ChEBI" id="CHEBI:61977"/>
        <dbReference type="ChEBI" id="CHEBI:456216"/>
        <dbReference type="EC" id="2.7.11.1"/>
    </reaction>
</comment>